<organism evidence="2 3">
    <name type="scientific">Marinigracilibium pacificum</name>
    <dbReference type="NCBI Taxonomy" id="2729599"/>
    <lineage>
        <taxon>Bacteria</taxon>
        <taxon>Pseudomonadati</taxon>
        <taxon>Bacteroidota</taxon>
        <taxon>Cytophagia</taxon>
        <taxon>Cytophagales</taxon>
        <taxon>Flammeovirgaceae</taxon>
        <taxon>Marinigracilibium</taxon>
    </lineage>
</organism>
<evidence type="ECO:0000256" key="1">
    <source>
        <dbReference type="SAM" id="SignalP"/>
    </source>
</evidence>
<evidence type="ECO:0000313" key="3">
    <source>
        <dbReference type="Proteomes" id="UP000559010"/>
    </source>
</evidence>
<keyword evidence="1" id="KW-0732">Signal</keyword>
<dbReference type="RefSeq" id="WP_169684339.1">
    <property type="nucleotide sequence ID" value="NZ_JABBNU010000011.1"/>
</dbReference>
<gene>
    <name evidence="2" type="ORF">HH304_16980</name>
</gene>
<comment type="caution">
    <text evidence="2">The sequence shown here is derived from an EMBL/GenBank/DDBJ whole genome shotgun (WGS) entry which is preliminary data.</text>
</comment>
<proteinExistence type="predicted"/>
<sequence length="177" mass="19574">MKKITFLSFILVSFLISSCDTLDSLTQFYYDEETSFTIPGQAPTLFLGDISTPAMQSSGSQEFENNNSNVNLVESCKLTELTLTLTAPQEANFDFLNEISIYIEADGLSKKLIATETNVPAGVNTFSLETQDVELVEYIKAGSYTLTTDVTTDKILSQDHTVNVYSKFFIDAKILGQ</sequence>
<dbReference type="EMBL" id="JABBNU010000011">
    <property type="protein sequence ID" value="NMM50105.1"/>
    <property type="molecule type" value="Genomic_DNA"/>
</dbReference>
<name>A0A848J3M2_9BACT</name>
<protein>
    <submittedName>
        <fullName evidence="2">Uncharacterized protein</fullName>
    </submittedName>
</protein>
<feature type="chain" id="PRO_5032842039" evidence="1">
    <location>
        <begin position="19"/>
        <end position="177"/>
    </location>
</feature>
<keyword evidence="3" id="KW-1185">Reference proteome</keyword>
<dbReference type="Proteomes" id="UP000559010">
    <property type="component" value="Unassembled WGS sequence"/>
</dbReference>
<dbReference type="PROSITE" id="PS51257">
    <property type="entry name" value="PROKAR_LIPOPROTEIN"/>
    <property type="match status" value="1"/>
</dbReference>
<accession>A0A848J3M2</accession>
<reference evidence="2 3" key="1">
    <citation type="submission" date="2020-04" db="EMBL/GenBank/DDBJ databases">
        <title>Flammeovirgaceae bacterium KN852 isolated from deep sea.</title>
        <authorList>
            <person name="Zhang D.-C."/>
        </authorList>
    </citation>
    <scope>NUCLEOTIDE SEQUENCE [LARGE SCALE GENOMIC DNA]</scope>
    <source>
        <strain evidence="2 3">KN852</strain>
    </source>
</reference>
<evidence type="ECO:0000313" key="2">
    <source>
        <dbReference type="EMBL" id="NMM50105.1"/>
    </source>
</evidence>
<feature type="signal peptide" evidence="1">
    <location>
        <begin position="1"/>
        <end position="18"/>
    </location>
</feature>
<dbReference type="AlphaFoldDB" id="A0A848J3M2"/>